<dbReference type="EMBL" id="LMAW01002967">
    <property type="protein sequence ID" value="KQK75137.1"/>
    <property type="molecule type" value="Genomic_DNA"/>
</dbReference>
<dbReference type="Proteomes" id="UP000051836">
    <property type="component" value="Unassembled WGS sequence"/>
</dbReference>
<proteinExistence type="predicted"/>
<organism evidence="1 2">
    <name type="scientific">Amazona aestiva</name>
    <name type="common">Blue-fronted Amazon parrot</name>
    <dbReference type="NCBI Taxonomy" id="12930"/>
    <lineage>
        <taxon>Eukaryota</taxon>
        <taxon>Metazoa</taxon>
        <taxon>Chordata</taxon>
        <taxon>Craniata</taxon>
        <taxon>Vertebrata</taxon>
        <taxon>Euteleostomi</taxon>
        <taxon>Archelosauria</taxon>
        <taxon>Archosauria</taxon>
        <taxon>Dinosauria</taxon>
        <taxon>Saurischia</taxon>
        <taxon>Theropoda</taxon>
        <taxon>Coelurosauria</taxon>
        <taxon>Aves</taxon>
        <taxon>Neognathae</taxon>
        <taxon>Neoaves</taxon>
        <taxon>Telluraves</taxon>
        <taxon>Australaves</taxon>
        <taxon>Psittaciformes</taxon>
        <taxon>Psittacidae</taxon>
        <taxon>Amazona</taxon>
    </lineage>
</organism>
<name>A0A0Q3QPW9_AMAAE</name>
<protein>
    <submittedName>
        <fullName evidence="1">Uncharacterized protein</fullName>
    </submittedName>
</protein>
<reference evidence="1 2" key="1">
    <citation type="submission" date="2015-10" db="EMBL/GenBank/DDBJ databases">
        <authorList>
            <person name="Gilbert D.G."/>
        </authorList>
    </citation>
    <scope>NUCLEOTIDE SEQUENCE [LARGE SCALE GENOMIC DNA]</scope>
    <source>
        <strain evidence="1">FVVF132</strain>
    </source>
</reference>
<comment type="caution">
    <text evidence="1">The sequence shown here is derived from an EMBL/GenBank/DDBJ whole genome shotgun (WGS) entry which is preliminary data.</text>
</comment>
<evidence type="ECO:0000313" key="2">
    <source>
        <dbReference type="Proteomes" id="UP000051836"/>
    </source>
</evidence>
<dbReference type="AlphaFoldDB" id="A0A0Q3QPW9"/>
<accession>A0A0Q3QPW9</accession>
<sequence>MGPLARQGQAVGSRDLWSKVMSGTEQWEVEGNGCGYKWISEGMEAERECKLELISWCHFACSYASNE</sequence>
<keyword evidence="2" id="KW-1185">Reference proteome</keyword>
<evidence type="ECO:0000313" key="1">
    <source>
        <dbReference type="EMBL" id="KQK75137.1"/>
    </source>
</evidence>
<gene>
    <name evidence="1" type="ORF">AAES_150372</name>
</gene>